<comment type="subcellular location">
    <subcellularLocation>
        <location evidence="1 12">Endoplasmic reticulum membrane</location>
        <topology evidence="1 12">Multi-pass membrane protein</topology>
    </subcellularLocation>
</comment>
<evidence type="ECO:0000256" key="10">
    <source>
        <dbReference type="ARBA" id="ARBA00044721"/>
    </source>
</evidence>
<dbReference type="Proteomes" id="UP001374579">
    <property type="component" value="Unassembled WGS sequence"/>
</dbReference>
<evidence type="ECO:0000313" key="14">
    <source>
        <dbReference type="Proteomes" id="UP001374579"/>
    </source>
</evidence>
<feature type="transmembrane region" description="Helical" evidence="12">
    <location>
        <begin position="356"/>
        <end position="379"/>
    </location>
</feature>
<feature type="transmembrane region" description="Helical" evidence="12">
    <location>
        <begin position="301"/>
        <end position="319"/>
    </location>
</feature>
<reference evidence="13 14" key="1">
    <citation type="submission" date="2024-02" db="EMBL/GenBank/DDBJ databases">
        <title>Chromosome-scale genome assembly of the rough periwinkle Littorina saxatilis.</title>
        <authorList>
            <person name="De Jode A."/>
            <person name="Faria R."/>
            <person name="Formenti G."/>
            <person name="Sims Y."/>
            <person name="Smith T.P."/>
            <person name="Tracey A."/>
            <person name="Wood J.M.D."/>
            <person name="Zagrodzka Z.B."/>
            <person name="Johannesson K."/>
            <person name="Butlin R.K."/>
            <person name="Leder E.H."/>
        </authorList>
    </citation>
    <scope>NUCLEOTIDE SEQUENCE [LARGE SCALE GENOMIC DNA]</scope>
    <source>
        <strain evidence="13">Snail1</strain>
        <tissue evidence="13">Muscle</tissue>
    </source>
</reference>
<keyword evidence="4 12" id="KW-0328">Glycosyltransferase</keyword>
<evidence type="ECO:0000256" key="8">
    <source>
        <dbReference type="ARBA" id="ARBA00022989"/>
    </source>
</evidence>
<evidence type="ECO:0000256" key="2">
    <source>
        <dbReference type="ARBA" id="ARBA00004922"/>
    </source>
</evidence>
<keyword evidence="9 12" id="KW-0472">Membrane</keyword>
<comment type="catalytic activity">
    <reaction evidence="11">
        <text>an alpha-D-Man-(1-&gt;2)-alpha-D-Man-(1-&gt;2)-alpha-D-Man-(1-&gt;3)-[alpha-D-Man-(1-&gt;2)-alpha-D-Man-(1-&gt;3)-alpha-D-Man-(1-&gt;6)]-beta-D-Man-(1-&gt;4)-beta-D-GlcNAc-(1-&gt;4)-alpha-D-GlcNAc-diphospho-di-trans,poly-cis-dolichol + a di-trans,poly-cis-dolichyl beta-D-mannosyl phosphate = an alpha-D-Man-(1-&gt;2)-alpha-D-Man-(1-&gt;2)-alpha-D-Man-(1-&gt;3)-[alpha-D-Man-(1-&gt;2)-alpha-D-Man-(1-&gt;3)-[alpha-D-Man-(1-&gt;6)]-alpha-D-Man-(1-&gt;6)]-beta-D-Man-(1-&gt;4)-beta-D-GlcNAc-(1-&gt;4)-alpha-D-GlcNAc-diphospho-di-trans,poly-cis-dolichol + a di-trans,poly-cis-dolichyl phosphate + H(+)</text>
        <dbReference type="Rhea" id="RHEA:29535"/>
        <dbReference type="Rhea" id="RHEA-COMP:19498"/>
        <dbReference type="Rhea" id="RHEA-COMP:19501"/>
        <dbReference type="Rhea" id="RHEA-COMP:19518"/>
        <dbReference type="Rhea" id="RHEA-COMP:19519"/>
        <dbReference type="ChEBI" id="CHEBI:15378"/>
        <dbReference type="ChEBI" id="CHEBI:57683"/>
        <dbReference type="ChEBI" id="CHEBI:58211"/>
        <dbReference type="ChEBI" id="CHEBI:132517"/>
        <dbReference type="ChEBI" id="CHEBI:132519"/>
        <dbReference type="EC" id="2.4.1.260"/>
    </reaction>
    <physiologicalReaction direction="left-to-right" evidence="11">
        <dbReference type="Rhea" id="RHEA:29536"/>
    </physiologicalReaction>
</comment>
<proteinExistence type="inferred from homology"/>
<feature type="transmembrane region" description="Helical" evidence="12">
    <location>
        <begin position="272"/>
        <end position="294"/>
    </location>
</feature>
<organism evidence="13 14">
    <name type="scientific">Littorina saxatilis</name>
    <dbReference type="NCBI Taxonomy" id="31220"/>
    <lineage>
        <taxon>Eukaryota</taxon>
        <taxon>Metazoa</taxon>
        <taxon>Spiralia</taxon>
        <taxon>Lophotrochozoa</taxon>
        <taxon>Mollusca</taxon>
        <taxon>Gastropoda</taxon>
        <taxon>Caenogastropoda</taxon>
        <taxon>Littorinimorpha</taxon>
        <taxon>Littorinoidea</taxon>
        <taxon>Littorinidae</taxon>
        <taxon>Littorina</taxon>
    </lineage>
</organism>
<keyword evidence="6 12" id="KW-0812">Transmembrane</keyword>
<feature type="transmembrane region" description="Helical" evidence="12">
    <location>
        <begin position="325"/>
        <end position="344"/>
    </location>
</feature>
<dbReference type="AlphaFoldDB" id="A0AAN9BW91"/>
<evidence type="ECO:0000256" key="3">
    <source>
        <dbReference type="ARBA" id="ARBA00007063"/>
    </source>
</evidence>
<keyword evidence="14" id="KW-1185">Reference proteome</keyword>
<evidence type="ECO:0000256" key="1">
    <source>
        <dbReference type="ARBA" id="ARBA00004477"/>
    </source>
</evidence>
<evidence type="ECO:0000256" key="12">
    <source>
        <dbReference type="RuleBase" id="RU363075"/>
    </source>
</evidence>
<comment type="caution">
    <text evidence="13">The sequence shown here is derived from an EMBL/GenBank/DDBJ whole genome shotgun (WGS) entry which is preliminary data.</text>
</comment>
<keyword evidence="5" id="KW-0808">Transferase</keyword>
<feature type="transmembrane region" description="Helical" evidence="12">
    <location>
        <begin position="108"/>
        <end position="125"/>
    </location>
</feature>
<evidence type="ECO:0000256" key="7">
    <source>
        <dbReference type="ARBA" id="ARBA00022824"/>
    </source>
</evidence>
<name>A0AAN9BW91_9CAEN</name>
<comment type="similarity">
    <text evidence="3 12">Belongs to the glycosyltransferase 22 family.</text>
</comment>
<keyword evidence="7 12" id="KW-0256">Endoplasmic reticulum</keyword>
<dbReference type="EC" id="2.4.1.-" evidence="12"/>
<sequence length="504" mass="57159">MGQQRLSLLSLFLDILHPSSMRMLSAMLAVLMVVHLVICPYTKVEESFNLQAMHDILNHDVQLDKYDHLEFPGVVPRTFLGPLLVSVSAYPAVVLTKLFSLSKFYQQYLVRGILGLYVLWAFLAFCRAVKLRFSVSVMRWLIVLTLTQFHFLFYVTRPLPNIFALGLVLTALACWLRQRYAMFAWTAGAAALIFRFETLIFLGLFVLADLLRGRFAAILEIIKNAIPAAVVLLGMTVLVDSVFWQRYLWPEGEVLWFNVYLNKSSQWGTSPFLWYFYSVLPRALLGAFLLVPVGCVNSGPAFMLCWPAVAYILIYSFLPHKELRFIIYTFPVFNAVAACAAANIWRNRSKSLLRSLSALVLVGLLALNVAGTSFFLYIAHHNYPGGQTMASLHKIEQQRNDVNVHIDVYTAQTGVSRFTQLRDSWRYNKTEDLPPGGAEMLSFSHLMVGVLSENRSELEPYISTHSVLDTVSSYDGLGISCKTFPFLTVKTKDTLWILKRLTEE</sequence>
<evidence type="ECO:0000256" key="9">
    <source>
        <dbReference type="ARBA" id="ARBA00023136"/>
    </source>
</evidence>
<dbReference type="PANTHER" id="PTHR22760:SF1">
    <property type="entry name" value="DOL-P-MAN:MAN(7)GLCNAC(2)-PP-DOL ALPHA-1,6-MANNOSYLTRANSFERASE"/>
    <property type="match status" value="1"/>
</dbReference>
<dbReference type="GO" id="GO:0052917">
    <property type="term" value="F:dol-P-Man:Man(7)GlcNAc(2)-PP-Dol alpha-1,6-mannosyltransferase activity"/>
    <property type="evidence" value="ECO:0007669"/>
    <property type="project" value="UniProtKB-EC"/>
</dbReference>
<evidence type="ECO:0000313" key="13">
    <source>
        <dbReference type="EMBL" id="KAK7112239.1"/>
    </source>
</evidence>
<feature type="transmembrane region" description="Helical" evidence="12">
    <location>
        <begin position="184"/>
        <end position="207"/>
    </location>
</feature>
<dbReference type="Pfam" id="PF03901">
    <property type="entry name" value="Glyco_transf_22"/>
    <property type="match status" value="1"/>
</dbReference>
<dbReference type="PANTHER" id="PTHR22760">
    <property type="entry name" value="GLYCOSYLTRANSFERASE"/>
    <property type="match status" value="1"/>
</dbReference>
<dbReference type="GO" id="GO:0006487">
    <property type="term" value="P:protein N-linked glycosylation"/>
    <property type="evidence" value="ECO:0007669"/>
    <property type="project" value="TreeGrafter"/>
</dbReference>
<feature type="transmembrane region" description="Helical" evidence="12">
    <location>
        <begin position="21"/>
        <end position="38"/>
    </location>
</feature>
<comment type="pathway">
    <text evidence="2">Protein modification; protein glycosylation.</text>
</comment>
<evidence type="ECO:0000256" key="11">
    <source>
        <dbReference type="ARBA" id="ARBA00048899"/>
    </source>
</evidence>
<gene>
    <name evidence="13" type="ORF">V1264_011720</name>
</gene>
<protein>
    <recommendedName>
        <fullName evidence="12">Mannosyltransferase</fullName>
        <ecNumber evidence="12">2.4.1.-</ecNumber>
    </recommendedName>
</protein>
<accession>A0AAN9BW91</accession>
<feature type="transmembrane region" description="Helical" evidence="12">
    <location>
        <begin position="162"/>
        <end position="178"/>
    </location>
</feature>
<feature type="transmembrane region" description="Helical" evidence="12">
    <location>
        <begin position="79"/>
        <end position="96"/>
    </location>
</feature>
<dbReference type="InterPro" id="IPR005599">
    <property type="entry name" value="GPI_mannosylTrfase"/>
</dbReference>
<evidence type="ECO:0000256" key="4">
    <source>
        <dbReference type="ARBA" id="ARBA00022676"/>
    </source>
</evidence>
<evidence type="ECO:0000256" key="5">
    <source>
        <dbReference type="ARBA" id="ARBA00022679"/>
    </source>
</evidence>
<keyword evidence="8 12" id="KW-1133">Transmembrane helix</keyword>
<comment type="function">
    <text evidence="10">Mannosyltransferase that operates in the biosynthetic pathway of dolichol-linked oligosaccharides, the glycan precursors employed in protein asparagine (N)-glycosylation. The assembly of dolichol-linked oligosaccharides begins on the cytosolic side of the endoplasmic reticulum membrane and finishes in its lumen. The sequential addition of sugars to dolichol pyrophosphate produces dolichol-linked oligosaccharides containing fourteen sugars, including two GlcNAcs, nine mannoses and three glucoses. Once assembled, the oligosaccharide is transferred from the lipid to nascent proteins by oligosaccharyltransferases. In the lumen of the endoplasmic reticulum, adds the eighth mannose residue in an alpha-1,6 linkage onto Man(7)GlcNAc(2)-PP-dolichol to produce Man(8)GlcNAc(2)-PP-dolichol.</text>
</comment>
<dbReference type="GO" id="GO:0005789">
    <property type="term" value="C:endoplasmic reticulum membrane"/>
    <property type="evidence" value="ECO:0007669"/>
    <property type="project" value="UniProtKB-SubCell"/>
</dbReference>
<dbReference type="EMBL" id="JBAMIC010000002">
    <property type="protein sequence ID" value="KAK7112239.1"/>
    <property type="molecule type" value="Genomic_DNA"/>
</dbReference>
<evidence type="ECO:0000256" key="6">
    <source>
        <dbReference type="ARBA" id="ARBA00022692"/>
    </source>
</evidence>
<feature type="transmembrane region" description="Helical" evidence="12">
    <location>
        <begin position="137"/>
        <end position="155"/>
    </location>
</feature>